<dbReference type="PROSITE" id="PS01268">
    <property type="entry name" value="UPF0024"/>
    <property type="match status" value="1"/>
</dbReference>
<dbReference type="AlphaFoldDB" id="A0A9J6RPZ9"/>
<evidence type="ECO:0000256" key="1">
    <source>
        <dbReference type="ARBA" id="ARBA00007953"/>
    </source>
</evidence>
<dbReference type="InterPro" id="IPR042214">
    <property type="entry name" value="TruD_catalytic"/>
</dbReference>
<evidence type="ECO:0000313" key="7">
    <source>
        <dbReference type="Proteomes" id="UP001069090"/>
    </source>
</evidence>
<dbReference type="Proteomes" id="UP001069090">
    <property type="component" value="Unassembled WGS sequence"/>
</dbReference>
<dbReference type="GO" id="GO:0160150">
    <property type="term" value="F:tRNA pseudouridine(13) synthase activity"/>
    <property type="evidence" value="ECO:0007669"/>
    <property type="project" value="UniProtKB-EC"/>
</dbReference>
<dbReference type="InterPro" id="IPR020119">
    <property type="entry name" value="PsdUridine_synth_TruD_CS"/>
</dbReference>
<dbReference type="Gene3D" id="3.30.2340.10">
    <property type="entry name" value="TruD, insertion domain"/>
    <property type="match status" value="1"/>
</dbReference>
<evidence type="ECO:0000313" key="6">
    <source>
        <dbReference type="EMBL" id="MCZ0866426.1"/>
    </source>
</evidence>
<dbReference type="Pfam" id="PF01142">
    <property type="entry name" value="TruD"/>
    <property type="match status" value="2"/>
</dbReference>
<proteinExistence type="inferred from homology"/>
<keyword evidence="3 4" id="KW-0413">Isomerase</keyword>
<dbReference type="CDD" id="cd02575">
    <property type="entry name" value="PseudoU_synth_EcTruD"/>
    <property type="match status" value="1"/>
</dbReference>
<dbReference type="RefSeq" id="WP_258332588.1">
    <property type="nucleotide sequence ID" value="NZ_JAPTGG010000012.1"/>
</dbReference>
<evidence type="ECO:0000256" key="4">
    <source>
        <dbReference type="HAMAP-Rule" id="MF_01082"/>
    </source>
</evidence>
<dbReference type="SUPFAM" id="SSF55120">
    <property type="entry name" value="Pseudouridine synthase"/>
    <property type="match status" value="1"/>
</dbReference>
<dbReference type="InterPro" id="IPR011760">
    <property type="entry name" value="PsdUridine_synth_TruD_insert"/>
</dbReference>
<dbReference type="InterPro" id="IPR001656">
    <property type="entry name" value="PsdUridine_synth_TruD"/>
</dbReference>
<dbReference type="PANTHER" id="PTHR47811:SF1">
    <property type="entry name" value="TRNA PSEUDOURIDINE SYNTHASE D"/>
    <property type="match status" value="1"/>
</dbReference>
<dbReference type="PROSITE" id="PS50984">
    <property type="entry name" value="TRUD"/>
    <property type="match status" value="1"/>
</dbReference>
<dbReference type="InterPro" id="IPR020103">
    <property type="entry name" value="PsdUridine_synth_cat_dom_sf"/>
</dbReference>
<dbReference type="GO" id="GO:0005829">
    <property type="term" value="C:cytosol"/>
    <property type="evidence" value="ECO:0007669"/>
    <property type="project" value="TreeGrafter"/>
</dbReference>
<dbReference type="PANTHER" id="PTHR47811">
    <property type="entry name" value="TRNA PSEUDOURIDINE SYNTHASE D"/>
    <property type="match status" value="1"/>
</dbReference>
<protein>
    <recommendedName>
        <fullName evidence="4">tRNA pseudouridine synthase D</fullName>
        <ecNumber evidence="4">5.4.99.27</ecNumber>
    </recommendedName>
    <alternativeName>
        <fullName evidence="4">tRNA pseudouridine(13) synthase</fullName>
    </alternativeName>
    <alternativeName>
        <fullName evidence="4">tRNA pseudouridylate synthase D</fullName>
    </alternativeName>
    <alternativeName>
        <fullName evidence="4">tRNA-uridine isomerase D</fullName>
    </alternativeName>
</protein>
<dbReference type="EC" id="5.4.99.27" evidence="4"/>
<comment type="similarity">
    <text evidence="1 4">Belongs to the pseudouridine synthase TruD family.</text>
</comment>
<comment type="caution">
    <text evidence="6">The sequence shown here is derived from an EMBL/GenBank/DDBJ whole genome shotgun (WGS) entry which is preliminary data.</text>
</comment>
<name>A0A9J6RPZ9_9GAMM</name>
<reference evidence="6 7" key="1">
    <citation type="submission" date="2022-12" db="EMBL/GenBank/DDBJ databases">
        <title>Dasania phycosphaerae sp. nov., isolated from particulate material of the south coast of Korea.</title>
        <authorList>
            <person name="Jiang Y."/>
        </authorList>
    </citation>
    <scope>NUCLEOTIDE SEQUENCE [LARGE SCALE GENOMIC DNA]</scope>
    <source>
        <strain evidence="6 7">GY-19</strain>
    </source>
</reference>
<comment type="function">
    <text evidence="4">Responsible for synthesis of pseudouridine from uracil-13 in transfer RNAs.</text>
</comment>
<comment type="catalytic activity">
    <reaction evidence="4">
        <text>uridine(13) in tRNA = pseudouridine(13) in tRNA</text>
        <dbReference type="Rhea" id="RHEA:42540"/>
        <dbReference type="Rhea" id="RHEA-COMP:10105"/>
        <dbReference type="Rhea" id="RHEA-COMP:10106"/>
        <dbReference type="ChEBI" id="CHEBI:65314"/>
        <dbReference type="ChEBI" id="CHEBI:65315"/>
        <dbReference type="EC" id="5.4.99.27"/>
    </reaction>
</comment>
<dbReference type="GO" id="GO:0003723">
    <property type="term" value="F:RNA binding"/>
    <property type="evidence" value="ECO:0007669"/>
    <property type="project" value="InterPro"/>
</dbReference>
<sequence>MSDYLSLLSEQHKAYAAPTLSGVLRSSPQDFFVDEILGFEPEGEGEHVFIYIEKTAANTQFVAEQLATFAKVAVKNVSFSGMKDRWAVTRQWFSVQMPGKQAPDFSALNNAEIQVLKQSRHPRKLRRGVHKANYFRLRLRQLSGDRAYLDERVTAIAKLGVPNYFGEQRFGHGARNLSSAQRWFAGAFKPRRNQQGLFLSAARSLLFNQLLSKRVADNNWADYIPGDIMMLAGTHSVFKPEPSEAEDIRLRLQQGDIHSTGPMFGKALAMCCSEQAVALEQLVFEQHPELCAGLLKQGLTAERRALRVIPAQLQHQFIDEDTLELSFELPSGCFATAVMAELVDYHSAERERDQ</sequence>
<feature type="active site" description="Nucleophile" evidence="4">
    <location>
        <position position="84"/>
    </location>
</feature>
<keyword evidence="7" id="KW-1185">Reference proteome</keyword>
<evidence type="ECO:0000256" key="2">
    <source>
        <dbReference type="ARBA" id="ARBA00022694"/>
    </source>
</evidence>
<gene>
    <name evidence="4 6" type="primary">truD</name>
    <name evidence="6" type="ORF">O0V09_14530</name>
</gene>
<evidence type="ECO:0000259" key="5">
    <source>
        <dbReference type="PROSITE" id="PS50984"/>
    </source>
</evidence>
<dbReference type="InterPro" id="IPR043165">
    <property type="entry name" value="TruD_insert_sf"/>
</dbReference>
<dbReference type="Gene3D" id="3.30.2350.20">
    <property type="entry name" value="TruD, catalytic domain"/>
    <property type="match status" value="1"/>
</dbReference>
<evidence type="ECO:0000256" key="3">
    <source>
        <dbReference type="ARBA" id="ARBA00023235"/>
    </source>
</evidence>
<organism evidence="6 7">
    <name type="scientific">Dasania phycosphaerae</name>
    <dbReference type="NCBI Taxonomy" id="2950436"/>
    <lineage>
        <taxon>Bacteria</taxon>
        <taxon>Pseudomonadati</taxon>
        <taxon>Pseudomonadota</taxon>
        <taxon>Gammaproteobacteria</taxon>
        <taxon>Cellvibrionales</taxon>
        <taxon>Spongiibacteraceae</taxon>
        <taxon>Dasania</taxon>
    </lineage>
</organism>
<dbReference type="InterPro" id="IPR050170">
    <property type="entry name" value="TruD_pseudoU_synthase"/>
</dbReference>
<dbReference type="NCBIfam" id="NF002153">
    <property type="entry name" value="PRK00984.1-2"/>
    <property type="match status" value="1"/>
</dbReference>
<dbReference type="EMBL" id="JAPTGG010000012">
    <property type="protein sequence ID" value="MCZ0866426.1"/>
    <property type="molecule type" value="Genomic_DNA"/>
</dbReference>
<dbReference type="HAMAP" id="MF_01082">
    <property type="entry name" value="TruD"/>
    <property type="match status" value="1"/>
</dbReference>
<feature type="domain" description="TRUD" evidence="5">
    <location>
        <begin position="160"/>
        <end position="308"/>
    </location>
</feature>
<accession>A0A9J6RPZ9</accession>
<keyword evidence="2 4" id="KW-0819">tRNA processing</keyword>
<dbReference type="GO" id="GO:0031119">
    <property type="term" value="P:tRNA pseudouridine synthesis"/>
    <property type="evidence" value="ECO:0007669"/>
    <property type="project" value="UniProtKB-UniRule"/>
</dbReference>